<keyword evidence="1" id="KW-0378">Hydrolase</keyword>
<sequence length="406" mass="45243">MTPGSPFRFIQTGDIHLDQPLGGLAEVPKHLREIFLSAPRQAFQQVVENALLHEVDFVLITGNVLDVRQSSPVIVGFLLDQLETLNDAGIKVYWVGGESDPPARWPASIHLPANVHTIGPGKPIEILHTRDEDAICNIIAQGFIGRDPSWGQFRPDAAGLFTIAALHGDFESESIARSGIPYWALGGKELRDKLNASPAIAIYAGSPQGRTITHNGQRSCTLVEVDEEGDIAMEAIPTDVCRWQSEIIELENCKKVSDLTQIIRNRLNTLNTTKGNRQLMIDWRVIVANEATRELLKEETWQQVTNELNKQFGLEPMGSWTYELTVETGAVIPEAWYQEQSICGDYLRLTRELAADPSLPIDLHTFLAPGHEESQLSEAVAIESRENRRRVLQDARRLGVQLLRAE</sequence>
<dbReference type="OrthoDB" id="208387at2"/>
<protein>
    <recommendedName>
        <fullName evidence="2">Calcineurin-like phosphoesterase domain-containing protein</fullName>
    </recommendedName>
</protein>
<dbReference type="InterPro" id="IPR029052">
    <property type="entry name" value="Metallo-depent_PP-like"/>
</dbReference>
<dbReference type="SUPFAM" id="SSF56300">
    <property type="entry name" value="Metallo-dependent phosphatases"/>
    <property type="match status" value="1"/>
</dbReference>
<dbReference type="RefSeq" id="WP_105332158.1">
    <property type="nucleotide sequence ID" value="NZ_PUHY01000014.1"/>
</dbReference>
<evidence type="ECO:0000313" key="3">
    <source>
        <dbReference type="EMBL" id="PQO30253.1"/>
    </source>
</evidence>
<reference evidence="3 4" key="1">
    <citation type="submission" date="2018-02" db="EMBL/GenBank/DDBJ databases">
        <title>Comparative genomes isolates from brazilian mangrove.</title>
        <authorList>
            <person name="Araujo J.E."/>
            <person name="Taketani R.G."/>
            <person name="Silva M.C.P."/>
            <person name="Loureco M.V."/>
            <person name="Andreote F.D."/>
        </authorList>
    </citation>
    <scope>NUCLEOTIDE SEQUENCE [LARGE SCALE GENOMIC DNA]</scope>
    <source>
        <strain evidence="3 4">Hex-1 MGV</strain>
    </source>
</reference>
<accession>A0A2S8FDK5</accession>
<proteinExistence type="predicted"/>
<gene>
    <name evidence="3" type="ORF">C5Y83_23035</name>
</gene>
<dbReference type="GO" id="GO:0016787">
    <property type="term" value="F:hydrolase activity"/>
    <property type="evidence" value="ECO:0007669"/>
    <property type="project" value="UniProtKB-KW"/>
</dbReference>
<dbReference type="InterPro" id="IPR041796">
    <property type="entry name" value="Mre11_N"/>
</dbReference>
<dbReference type="Proteomes" id="UP000238322">
    <property type="component" value="Unassembled WGS sequence"/>
</dbReference>
<dbReference type="PANTHER" id="PTHR30337">
    <property type="entry name" value="COMPONENT OF ATP-DEPENDENT DSDNA EXONUCLEASE"/>
    <property type="match status" value="1"/>
</dbReference>
<dbReference type="CDD" id="cd00840">
    <property type="entry name" value="MPP_Mre11_N"/>
    <property type="match status" value="1"/>
</dbReference>
<evidence type="ECO:0000256" key="1">
    <source>
        <dbReference type="ARBA" id="ARBA00022801"/>
    </source>
</evidence>
<name>A0A2S8FDK5_9BACT</name>
<dbReference type="AlphaFoldDB" id="A0A2S8FDK5"/>
<dbReference type="EMBL" id="PUHY01000014">
    <property type="protein sequence ID" value="PQO30253.1"/>
    <property type="molecule type" value="Genomic_DNA"/>
</dbReference>
<comment type="caution">
    <text evidence="3">The sequence shown here is derived from an EMBL/GenBank/DDBJ whole genome shotgun (WGS) entry which is preliminary data.</text>
</comment>
<organism evidence="3 4">
    <name type="scientific">Blastopirellula marina</name>
    <dbReference type="NCBI Taxonomy" id="124"/>
    <lineage>
        <taxon>Bacteria</taxon>
        <taxon>Pseudomonadati</taxon>
        <taxon>Planctomycetota</taxon>
        <taxon>Planctomycetia</taxon>
        <taxon>Pirellulales</taxon>
        <taxon>Pirellulaceae</taxon>
        <taxon>Blastopirellula</taxon>
    </lineage>
</organism>
<dbReference type="Gene3D" id="3.60.21.10">
    <property type="match status" value="1"/>
</dbReference>
<feature type="domain" description="Calcineurin-like phosphoesterase" evidence="2">
    <location>
        <begin position="7"/>
        <end position="107"/>
    </location>
</feature>
<evidence type="ECO:0000259" key="2">
    <source>
        <dbReference type="Pfam" id="PF00149"/>
    </source>
</evidence>
<dbReference type="InterPro" id="IPR050535">
    <property type="entry name" value="DNA_Repair-Maintenance_Comp"/>
</dbReference>
<dbReference type="Pfam" id="PF00149">
    <property type="entry name" value="Metallophos"/>
    <property type="match status" value="1"/>
</dbReference>
<dbReference type="PANTHER" id="PTHR30337:SF7">
    <property type="entry name" value="PHOSPHOESTERASE"/>
    <property type="match status" value="1"/>
</dbReference>
<dbReference type="InterPro" id="IPR004843">
    <property type="entry name" value="Calcineurin-like_PHP"/>
</dbReference>
<evidence type="ECO:0000313" key="4">
    <source>
        <dbReference type="Proteomes" id="UP000238322"/>
    </source>
</evidence>